<dbReference type="Gene3D" id="3.40.50.300">
    <property type="entry name" value="P-loop containing nucleotide triphosphate hydrolases"/>
    <property type="match status" value="1"/>
</dbReference>
<sequence length="234" mass="25535">MLKLEKVCAGYGDLKILFDIDLSVNEGEVVALVGSNGAGKTTILRTISGEVKIQSGSISWFGNDLASKHAYSRAEMGIAHIPQGRGILSNLSITDNLILGSYTKRTKSKRQELLKMVFDTFPILKERQNYLAGTLSGGQQQMLAIGRAMMMEPQLLILDEPSLGLAPIVVDEVFHILKKMKENGSSMLIIEQNLVKALQIADRGYVLETGKVVMADNSAELLANPDIRKAYLGI</sequence>
<gene>
    <name evidence="7" type="ORF">J5W02_04425</name>
</gene>
<keyword evidence="5" id="KW-0029">Amino-acid transport</keyword>
<evidence type="ECO:0000313" key="8">
    <source>
        <dbReference type="Proteomes" id="UP000719942"/>
    </source>
</evidence>
<dbReference type="InterPro" id="IPR027417">
    <property type="entry name" value="P-loop_NTPase"/>
</dbReference>
<dbReference type="EMBL" id="JAGFNZ010000002">
    <property type="protein sequence ID" value="MBW7572049.1"/>
    <property type="molecule type" value="Genomic_DNA"/>
</dbReference>
<dbReference type="CDD" id="cd03224">
    <property type="entry name" value="ABC_TM1139_LivF_branched"/>
    <property type="match status" value="1"/>
</dbReference>
<accession>A0ABS7DL73</accession>
<dbReference type="InterPro" id="IPR017871">
    <property type="entry name" value="ABC_transporter-like_CS"/>
</dbReference>
<evidence type="ECO:0000256" key="3">
    <source>
        <dbReference type="ARBA" id="ARBA00022741"/>
    </source>
</evidence>
<feature type="domain" description="ABC transporter" evidence="6">
    <location>
        <begin position="2"/>
        <end position="234"/>
    </location>
</feature>
<name>A0ABS7DL73_9FIRM</name>
<dbReference type="GO" id="GO:0005524">
    <property type="term" value="F:ATP binding"/>
    <property type="evidence" value="ECO:0007669"/>
    <property type="project" value="UniProtKB-KW"/>
</dbReference>
<evidence type="ECO:0000259" key="6">
    <source>
        <dbReference type="PROSITE" id="PS50893"/>
    </source>
</evidence>
<evidence type="ECO:0000313" key="7">
    <source>
        <dbReference type="EMBL" id="MBW7572049.1"/>
    </source>
</evidence>
<evidence type="ECO:0000256" key="4">
    <source>
        <dbReference type="ARBA" id="ARBA00022840"/>
    </source>
</evidence>
<reference evidence="7 8" key="1">
    <citation type="submission" date="2021-03" db="EMBL/GenBank/DDBJ databases">
        <title>Caproiciproducens sp. nov. isolated from feces of cow.</title>
        <authorList>
            <person name="Choi J.-Y."/>
        </authorList>
    </citation>
    <scope>NUCLEOTIDE SEQUENCE [LARGE SCALE GENOMIC DNA]</scope>
    <source>
        <strain evidence="7 8">AGMB10547</strain>
    </source>
</reference>
<dbReference type="PANTHER" id="PTHR43820:SF4">
    <property type="entry name" value="HIGH-AFFINITY BRANCHED-CHAIN AMINO ACID TRANSPORT ATP-BINDING PROTEIN LIVF"/>
    <property type="match status" value="1"/>
</dbReference>
<proteinExistence type="inferred from homology"/>
<comment type="caution">
    <text evidence="7">The sequence shown here is derived from an EMBL/GenBank/DDBJ whole genome shotgun (WGS) entry which is preliminary data.</text>
</comment>
<organism evidence="7 8">
    <name type="scientific">Caproiciproducens faecalis</name>
    <dbReference type="NCBI Taxonomy" id="2820301"/>
    <lineage>
        <taxon>Bacteria</taxon>
        <taxon>Bacillati</taxon>
        <taxon>Bacillota</taxon>
        <taxon>Clostridia</taxon>
        <taxon>Eubacteriales</taxon>
        <taxon>Acutalibacteraceae</taxon>
        <taxon>Caproiciproducens</taxon>
    </lineage>
</organism>
<dbReference type="Pfam" id="PF00005">
    <property type="entry name" value="ABC_tran"/>
    <property type="match status" value="1"/>
</dbReference>
<comment type="similarity">
    <text evidence="1">Belongs to the ABC transporter superfamily.</text>
</comment>
<dbReference type="InterPro" id="IPR003439">
    <property type="entry name" value="ABC_transporter-like_ATP-bd"/>
</dbReference>
<protein>
    <submittedName>
        <fullName evidence="7">ABC transporter ATP-binding protein</fullName>
    </submittedName>
</protein>
<dbReference type="PROSITE" id="PS50893">
    <property type="entry name" value="ABC_TRANSPORTER_2"/>
    <property type="match status" value="1"/>
</dbReference>
<keyword evidence="3" id="KW-0547">Nucleotide-binding</keyword>
<keyword evidence="2" id="KW-0813">Transport</keyword>
<dbReference type="Proteomes" id="UP000719942">
    <property type="component" value="Unassembled WGS sequence"/>
</dbReference>
<evidence type="ECO:0000256" key="5">
    <source>
        <dbReference type="ARBA" id="ARBA00022970"/>
    </source>
</evidence>
<keyword evidence="8" id="KW-1185">Reference proteome</keyword>
<dbReference type="InterPro" id="IPR052156">
    <property type="entry name" value="BCAA_Transport_ATP-bd_LivF"/>
</dbReference>
<evidence type="ECO:0000256" key="1">
    <source>
        <dbReference type="ARBA" id="ARBA00005417"/>
    </source>
</evidence>
<keyword evidence="4 7" id="KW-0067">ATP-binding</keyword>
<dbReference type="SUPFAM" id="SSF52540">
    <property type="entry name" value="P-loop containing nucleoside triphosphate hydrolases"/>
    <property type="match status" value="1"/>
</dbReference>
<dbReference type="SMART" id="SM00382">
    <property type="entry name" value="AAA"/>
    <property type="match status" value="1"/>
</dbReference>
<evidence type="ECO:0000256" key="2">
    <source>
        <dbReference type="ARBA" id="ARBA00022448"/>
    </source>
</evidence>
<dbReference type="InterPro" id="IPR003593">
    <property type="entry name" value="AAA+_ATPase"/>
</dbReference>
<dbReference type="PROSITE" id="PS00211">
    <property type="entry name" value="ABC_TRANSPORTER_1"/>
    <property type="match status" value="1"/>
</dbReference>
<dbReference type="PANTHER" id="PTHR43820">
    <property type="entry name" value="HIGH-AFFINITY BRANCHED-CHAIN AMINO ACID TRANSPORT ATP-BINDING PROTEIN LIVF"/>
    <property type="match status" value="1"/>
</dbReference>